<accession>A0A2U1LSM1</accession>
<dbReference type="InterPro" id="IPR058865">
    <property type="entry name" value="GDPGP1_C"/>
</dbReference>
<protein>
    <recommendedName>
        <fullName evidence="1">GDPGP1-like C-terminal domain-containing protein</fullName>
    </recommendedName>
</protein>
<proteinExistence type="predicted"/>
<dbReference type="STRING" id="35608.A0A2U1LSM1"/>
<name>A0A2U1LSM1_ARTAN</name>
<sequence>MQFAALIEEYGYVEKQAFGEKLDFDGATEANACRLLAEVSLSEERFQEVIAIMFEAISCVVIETTSFPDEDGQHNVEDVDFLNNGSHQAAINVAGKQKCLVQHYLDVKDDFKPTGIVKRLKKSSETD</sequence>
<evidence type="ECO:0000259" key="1">
    <source>
        <dbReference type="Pfam" id="PF26216"/>
    </source>
</evidence>
<dbReference type="AlphaFoldDB" id="A0A2U1LSM1"/>
<organism evidence="2 3">
    <name type="scientific">Artemisia annua</name>
    <name type="common">Sweet wormwood</name>
    <dbReference type="NCBI Taxonomy" id="35608"/>
    <lineage>
        <taxon>Eukaryota</taxon>
        <taxon>Viridiplantae</taxon>
        <taxon>Streptophyta</taxon>
        <taxon>Embryophyta</taxon>
        <taxon>Tracheophyta</taxon>
        <taxon>Spermatophyta</taxon>
        <taxon>Magnoliopsida</taxon>
        <taxon>eudicotyledons</taxon>
        <taxon>Gunneridae</taxon>
        <taxon>Pentapetalae</taxon>
        <taxon>asterids</taxon>
        <taxon>campanulids</taxon>
        <taxon>Asterales</taxon>
        <taxon>Asteraceae</taxon>
        <taxon>Asteroideae</taxon>
        <taxon>Anthemideae</taxon>
        <taxon>Artemisiinae</taxon>
        <taxon>Artemisia</taxon>
    </lineage>
</organism>
<dbReference type="OrthoDB" id="927689at2759"/>
<comment type="caution">
    <text evidence="2">The sequence shown here is derived from an EMBL/GenBank/DDBJ whole genome shotgun (WGS) entry which is preliminary data.</text>
</comment>
<feature type="domain" description="GDPGP1-like C-terminal" evidence="1">
    <location>
        <begin position="20"/>
        <end position="58"/>
    </location>
</feature>
<dbReference type="EMBL" id="PKPP01007959">
    <property type="protein sequence ID" value="PWA51995.1"/>
    <property type="molecule type" value="Genomic_DNA"/>
</dbReference>
<reference evidence="2 3" key="1">
    <citation type="journal article" date="2018" name="Mol. Plant">
        <title>The genome of Artemisia annua provides insight into the evolution of Asteraceae family and artemisinin biosynthesis.</title>
        <authorList>
            <person name="Shen Q."/>
            <person name="Zhang L."/>
            <person name="Liao Z."/>
            <person name="Wang S."/>
            <person name="Yan T."/>
            <person name="Shi P."/>
            <person name="Liu M."/>
            <person name="Fu X."/>
            <person name="Pan Q."/>
            <person name="Wang Y."/>
            <person name="Lv Z."/>
            <person name="Lu X."/>
            <person name="Zhang F."/>
            <person name="Jiang W."/>
            <person name="Ma Y."/>
            <person name="Chen M."/>
            <person name="Hao X."/>
            <person name="Li L."/>
            <person name="Tang Y."/>
            <person name="Lv G."/>
            <person name="Zhou Y."/>
            <person name="Sun X."/>
            <person name="Brodelius P.E."/>
            <person name="Rose J.K.C."/>
            <person name="Tang K."/>
        </authorList>
    </citation>
    <scope>NUCLEOTIDE SEQUENCE [LARGE SCALE GENOMIC DNA]</scope>
    <source>
        <strain evidence="3">cv. Huhao1</strain>
        <tissue evidence="2">Leaf</tissue>
    </source>
</reference>
<gene>
    <name evidence="2" type="ORF">CTI12_AA459260</name>
</gene>
<dbReference type="Proteomes" id="UP000245207">
    <property type="component" value="Unassembled WGS sequence"/>
</dbReference>
<dbReference type="Pfam" id="PF26216">
    <property type="entry name" value="GDPGP1_C"/>
    <property type="match status" value="1"/>
</dbReference>
<keyword evidence="3" id="KW-1185">Reference proteome</keyword>
<evidence type="ECO:0000313" key="3">
    <source>
        <dbReference type="Proteomes" id="UP000245207"/>
    </source>
</evidence>
<evidence type="ECO:0000313" key="2">
    <source>
        <dbReference type="EMBL" id="PWA51995.1"/>
    </source>
</evidence>